<evidence type="ECO:0000256" key="3">
    <source>
        <dbReference type="ARBA" id="ARBA00022525"/>
    </source>
</evidence>
<evidence type="ECO:0000256" key="11">
    <source>
        <dbReference type="SAM" id="Phobius"/>
    </source>
</evidence>
<dbReference type="InterPro" id="IPR050999">
    <property type="entry name" value="ADP-ribosyltransferase_ARG"/>
</dbReference>
<keyword evidence="4" id="KW-0800">Toxin</keyword>
<feature type="chain" id="PRO_5033108628" description="NAD(P)(+)--arginine ADP-ribosyltransferase" evidence="10">
    <location>
        <begin position="23"/>
        <end position="483"/>
    </location>
</feature>
<evidence type="ECO:0000313" key="12">
    <source>
        <dbReference type="EMBL" id="CAF1415580.1"/>
    </source>
</evidence>
<dbReference type="GO" id="GO:0090729">
    <property type="term" value="F:toxin activity"/>
    <property type="evidence" value="ECO:0007669"/>
    <property type="project" value="UniProtKB-KW"/>
</dbReference>
<evidence type="ECO:0000256" key="2">
    <source>
        <dbReference type="ARBA" id="ARBA00009558"/>
    </source>
</evidence>
<evidence type="ECO:0000256" key="1">
    <source>
        <dbReference type="ARBA" id="ARBA00004613"/>
    </source>
</evidence>
<evidence type="ECO:0000256" key="7">
    <source>
        <dbReference type="ARBA" id="ARBA00022695"/>
    </source>
</evidence>
<dbReference type="PANTHER" id="PTHR10339:SF25">
    <property type="entry name" value="SECRETED EXOENZYME S"/>
    <property type="match status" value="1"/>
</dbReference>
<comment type="catalytic activity">
    <reaction evidence="9 10">
        <text>L-arginyl-[protein] + NAD(+) = N(omega)-(ADP-D-ribosyl)-L-arginyl-[protein] + nicotinamide + H(+)</text>
        <dbReference type="Rhea" id="RHEA:19149"/>
        <dbReference type="Rhea" id="RHEA-COMP:10532"/>
        <dbReference type="Rhea" id="RHEA-COMP:15087"/>
        <dbReference type="ChEBI" id="CHEBI:15378"/>
        <dbReference type="ChEBI" id="CHEBI:17154"/>
        <dbReference type="ChEBI" id="CHEBI:29965"/>
        <dbReference type="ChEBI" id="CHEBI:57540"/>
        <dbReference type="ChEBI" id="CHEBI:142554"/>
        <dbReference type="EC" id="2.4.2.31"/>
    </reaction>
</comment>
<keyword evidence="11" id="KW-1133">Transmembrane helix</keyword>
<protein>
    <recommendedName>
        <fullName evidence="10">NAD(P)(+)--arginine ADP-ribosyltransferase</fullName>
        <ecNumber evidence="10">2.4.2.31</ecNumber>
    </recommendedName>
    <alternativeName>
        <fullName evidence="10">Mono(ADP-ribosyl)transferase</fullName>
    </alternativeName>
</protein>
<keyword evidence="8" id="KW-0843">Virulence</keyword>
<sequence length="483" mass="55129">MLALSVVLFGGIQLLKIIISTAKFELNEQPTLANNDTLIQLDDKQPNNSFLSNTDSKFYPTANYPLGFNLINELIDWYKKLNRKLTMKCHMFNGILFLIGLKLLIIGLLRPICSIISDHCPSADLYLLLGGMLMGLGILFVLFCLCVNYSILPQFEDVNFSVNGQQPVVWRLDGEQWTIYCVCYSKISIHINTATSGNIDPQQFTRVSDIVKEPQKMLMPIRGYEEMPIVSLEEAVAPLISILPEIQDYAYVAKERCEFVPPDDLTQDESASIMLYSMEWEPHDKCLYFALNAALRTEDRRKLKPWFLYLKLILTALEKLPSRRCHVFRGVNLDLSNQYTKGKKFVWWGFSSCTTSIEVLENEQFLDKTGERTMFTIECDSGKDISRHSYFQSEEEVLLLAARQFIVVGYLRPAAGLHMIQLKETKPPITLLQPVTNQSVQLQLEENRGLPNQSTTSTATISKNPITANQISNQSQIKLRMFY</sequence>
<evidence type="ECO:0000256" key="5">
    <source>
        <dbReference type="ARBA" id="ARBA00022676"/>
    </source>
</evidence>
<dbReference type="Proteomes" id="UP000663845">
    <property type="component" value="Unassembled WGS sequence"/>
</dbReference>
<organism evidence="12 13">
    <name type="scientific">Adineta steineri</name>
    <dbReference type="NCBI Taxonomy" id="433720"/>
    <lineage>
        <taxon>Eukaryota</taxon>
        <taxon>Metazoa</taxon>
        <taxon>Spiralia</taxon>
        <taxon>Gnathifera</taxon>
        <taxon>Rotifera</taxon>
        <taxon>Eurotatoria</taxon>
        <taxon>Bdelloidea</taxon>
        <taxon>Adinetida</taxon>
        <taxon>Adinetidae</taxon>
        <taxon>Adineta</taxon>
    </lineage>
</organism>
<evidence type="ECO:0000256" key="8">
    <source>
        <dbReference type="ARBA" id="ARBA00023026"/>
    </source>
</evidence>
<evidence type="ECO:0000256" key="6">
    <source>
        <dbReference type="ARBA" id="ARBA00022679"/>
    </source>
</evidence>
<keyword evidence="3" id="KW-0964">Secreted</keyword>
<keyword evidence="10" id="KW-0732">Signal</keyword>
<dbReference type="Gene3D" id="3.90.176.10">
    <property type="entry name" value="Toxin ADP-ribosyltransferase, Chain A, domain 1"/>
    <property type="match status" value="1"/>
</dbReference>
<reference evidence="12" key="1">
    <citation type="submission" date="2021-02" db="EMBL/GenBank/DDBJ databases">
        <authorList>
            <person name="Nowell W R."/>
        </authorList>
    </citation>
    <scope>NUCLEOTIDE SEQUENCE</scope>
</reference>
<evidence type="ECO:0000313" key="13">
    <source>
        <dbReference type="Proteomes" id="UP000663845"/>
    </source>
</evidence>
<dbReference type="PROSITE" id="PS51996">
    <property type="entry name" value="TR_MART"/>
    <property type="match status" value="1"/>
</dbReference>
<comment type="caution">
    <text evidence="12">The sequence shown here is derived from an EMBL/GenBank/DDBJ whole genome shotgun (WGS) entry which is preliminary data.</text>
</comment>
<proteinExistence type="inferred from homology"/>
<feature type="signal peptide" evidence="10">
    <location>
        <begin position="1"/>
        <end position="22"/>
    </location>
</feature>
<dbReference type="GO" id="GO:0005576">
    <property type="term" value="C:extracellular region"/>
    <property type="evidence" value="ECO:0007669"/>
    <property type="project" value="UniProtKB-SubCell"/>
</dbReference>
<keyword evidence="5 10" id="KW-0328">Glycosyltransferase</keyword>
<evidence type="ECO:0000256" key="9">
    <source>
        <dbReference type="ARBA" id="ARBA00047597"/>
    </source>
</evidence>
<feature type="transmembrane region" description="Helical" evidence="11">
    <location>
        <begin position="125"/>
        <end position="151"/>
    </location>
</feature>
<dbReference type="EC" id="2.4.2.31" evidence="10"/>
<name>A0A815LV00_9BILA</name>
<keyword evidence="10" id="KW-0520">NAD</keyword>
<gene>
    <name evidence="12" type="ORF">JYZ213_LOCUS38652</name>
</gene>
<dbReference type="Pfam" id="PF01129">
    <property type="entry name" value="ART"/>
    <property type="match status" value="1"/>
</dbReference>
<evidence type="ECO:0000256" key="4">
    <source>
        <dbReference type="ARBA" id="ARBA00022656"/>
    </source>
</evidence>
<keyword evidence="7" id="KW-0548">Nucleotidyltransferase</keyword>
<keyword evidence="10" id="KW-0521">NADP</keyword>
<dbReference type="GO" id="GO:0106274">
    <property type="term" value="F:NAD+-protein-arginine ADP-ribosyltransferase activity"/>
    <property type="evidence" value="ECO:0007669"/>
    <property type="project" value="UniProtKB-EC"/>
</dbReference>
<dbReference type="InterPro" id="IPR000768">
    <property type="entry name" value="ART"/>
</dbReference>
<comment type="similarity">
    <text evidence="2 10">Belongs to the Arg-specific ADP-ribosyltransferase family.</text>
</comment>
<keyword evidence="6 10" id="KW-0808">Transferase</keyword>
<dbReference type="EMBL" id="CAJNOG010001158">
    <property type="protein sequence ID" value="CAF1415580.1"/>
    <property type="molecule type" value="Genomic_DNA"/>
</dbReference>
<keyword evidence="11" id="KW-0472">Membrane</keyword>
<feature type="transmembrane region" description="Helical" evidence="11">
    <location>
        <begin position="91"/>
        <end position="113"/>
    </location>
</feature>
<evidence type="ECO:0000256" key="10">
    <source>
        <dbReference type="RuleBase" id="RU361228"/>
    </source>
</evidence>
<keyword evidence="11" id="KW-0812">Transmembrane</keyword>
<dbReference type="GO" id="GO:0016779">
    <property type="term" value="F:nucleotidyltransferase activity"/>
    <property type="evidence" value="ECO:0007669"/>
    <property type="project" value="UniProtKB-KW"/>
</dbReference>
<dbReference type="PANTHER" id="PTHR10339">
    <property type="entry name" value="ADP-RIBOSYLTRANSFERASE"/>
    <property type="match status" value="1"/>
</dbReference>
<comment type="subcellular location">
    <subcellularLocation>
        <location evidence="1">Secreted</location>
    </subcellularLocation>
</comment>
<accession>A0A815LV00</accession>
<dbReference type="SUPFAM" id="SSF56399">
    <property type="entry name" value="ADP-ribosylation"/>
    <property type="match status" value="1"/>
</dbReference>
<dbReference type="GO" id="GO:0003950">
    <property type="term" value="F:NAD+ poly-ADP-ribosyltransferase activity"/>
    <property type="evidence" value="ECO:0007669"/>
    <property type="project" value="TreeGrafter"/>
</dbReference>
<dbReference type="AlphaFoldDB" id="A0A815LV00"/>